<dbReference type="InterPro" id="IPR008906">
    <property type="entry name" value="HATC_C_dom"/>
</dbReference>
<organism evidence="3 4">
    <name type="scientific">Dryococelus australis</name>
    <dbReference type="NCBI Taxonomy" id="614101"/>
    <lineage>
        <taxon>Eukaryota</taxon>
        <taxon>Metazoa</taxon>
        <taxon>Ecdysozoa</taxon>
        <taxon>Arthropoda</taxon>
        <taxon>Hexapoda</taxon>
        <taxon>Insecta</taxon>
        <taxon>Pterygota</taxon>
        <taxon>Neoptera</taxon>
        <taxon>Polyneoptera</taxon>
        <taxon>Phasmatodea</taxon>
        <taxon>Verophasmatodea</taxon>
        <taxon>Anareolatae</taxon>
        <taxon>Phasmatidae</taxon>
        <taxon>Eurycanthinae</taxon>
        <taxon>Dryococelus</taxon>
    </lineage>
</organism>
<protein>
    <recommendedName>
        <fullName evidence="2">HAT C-terminal dimerisation domain-containing protein</fullName>
    </recommendedName>
</protein>
<feature type="domain" description="HAT C-terminal dimerisation" evidence="2">
    <location>
        <begin position="91"/>
        <end position="124"/>
    </location>
</feature>
<feature type="region of interest" description="Disordered" evidence="1">
    <location>
        <begin position="26"/>
        <end position="49"/>
    </location>
</feature>
<evidence type="ECO:0000313" key="3">
    <source>
        <dbReference type="EMBL" id="KAJ8879097.1"/>
    </source>
</evidence>
<feature type="compositionally biased region" description="Polar residues" evidence="1">
    <location>
        <begin position="40"/>
        <end position="49"/>
    </location>
</feature>
<proteinExistence type="predicted"/>
<comment type="caution">
    <text evidence="3">The sequence shown here is derived from an EMBL/GenBank/DDBJ whole genome shotgun (WGS) entry which is preliminary data.</text>
</comment>
<keyword evidence="4" id="KW-1185">Reference proteome</keyword>
<dbReference type="InterPro" id="IPR012337">
    <property type="entry name" value="RNaseH-like_sf"/>
</dbReference>
<evidence type="ECO:0000256" key="1">
    <source>
        <dbReference type="SAM" id="MobiDB-lite"/>
    </source>
</evidence>
<dbReference type="Proteomes" id="UP001159363">
    <property type="component" value="Chromosome 6"/>
</dbReference>
<name>A0ABQ9H497_9NEOP</name>
<accession>A0ABQ9H497</accession>
<evidence type="ECO:0000259" key="2">
    <source>
        <dbReference type="Pfam" id="PF05699"/>
    </source>
</evidence>
<dbReference type="SUPFAM" id="SSF53098">
    <property type="entry name" value="Ribonuclease H-like"/>
    <property type="match status" value="1"/>
</dbReference>
<dbReference type="EMBL" id="JARBHB010000007">
    <property type="protein sequence ID" value="KAJ8879097.1"/>
    <property type="molecule type" value="Genomic_DNA"/>
</dbReference>
<reference evidence="3 4" key="1">
    <citation type="submission" date="2023-02" db="EMBL/GenBank/DDBJ databases">
        <title>LHISI_Scaffold_Assembly.</title>
        <authorList>
            <person name="Stuart O.P."/>
            <person name="Cleave R."/>
            <person name="Magrath M.J.L."/>
            <person name="Mikheyev A.S."/>
        </authorList>
    </citation>
    <scope>NUCLEOTIDE SEQUENCE [LARGE SCALE GENOMIC DNA]</scope>
    <source>
        <strain evidence="3">Daus_M_001</strain>
        <tissue evidence="3">Leg muscle</tissue>
    </source>
</reference>
<sequence>MEALPDDSKVLAKPYLQEEFRKMHNKLQTSQKETVPATFNEETNPSESKINSKSVWGWLESIPIQGIVPTTEDTETENVINQFVSLRRIARSESPLQWWKHNSSQLPVLSEIAKCFLAIPARKYQKRSTTAYPCRRTNSSS</sequence>
<evidence type="ECO:0000313" key="4">
    <source>
        <dbReference type="Proteomes" id="UP001159363"/>
    </source>
</evidence>
<dbReference type="Pfam" id="PF05699">
    <property type="entry name" value="Dimer_Tnp_hAT"/>
    <property type="match status" value="1"/>
</dbReference>
<gene>
    <name evidence="3" type="ORF">PR048_019703</name>
</gene>